<reference evidence="2 3" key="1">
    <citation type="journal article" date="2018" name="Sci. Rep.">
        <title>Genomic signatures of local adaptation to the degree of environmental predictability in rotifers.</title>
        <authorList>
            <person name="Franch-Gras L."/>
            <person name="Hahn C."/>
            <person name="Garcia-Roger E.M."/>
            <person name="Carmona M.J."/>
            <person name="Serra M."/>
            <person name="Gomez A."/>
        </authorList>
    </citation>
    <scope>NUCLEOTIDE SEQUENCE [LARGE SCALE GENOMIC DNA]</scope>
    <source>
        <strain evidence="2">HYR1</strain>
    </source>
</reference>
<dbReference type="Proteomes" id="UP000276133">
    <property type="component" value="Unassembled WGS sequence"/>
</dbReference>
<name>A0A3M7PAF2_BRAPC</name>
<dbReference type="EMBL" id="REGN01012314">
    <property type="protein sequence ID" value="RMZ96022.1"/>
    <property type="molecule type" value="Genomic_DNA"/>
</dbReference>
<keyword evidence="3" id="KW-1185">Reference proteome</keyword>
<evidence type="ECO:0000256" key="1">
    <source>
        <dbReference type="SAM" id="MobiDB-lite"/>
    </source>
</evidence>
<accession>A0A3M7PAF2</accession>
<protein>
    <submittedName>
        <fullName evidence="2">Uncharacterized protein</fullName>
    </submittedName>
</protein>
<dbReference type="AlphaFoldDB" id="A0A3M7PAF2"/>
<organism evidence="2 3">
    <name type="scientific">Brachionus plicatilis</name>
    <name type="common">Marine rotifer</name>
    <name type="synonym">Brachionus muelleri</name>
    <dbReference type="NCBI Taxonomy" id="10195"/>
    <lineage>
        <taxon>Eukaryota</taxon>
        <taxon>Metazoa</taxon>
        <taxon>Spiralia</taxon>
        <taxon>Gnathifera</taxon>
        <taxon>Rotifera</taxon>
        <taxon>Eurotatoria</taxon>
        <taxon>Monogononta</taxon>
        <taxon>Pseudotrocha</taxon>
        <taxon>Ploima</taxon>
        <taxon>Brachionidae</taxon>
        <taxon>Brachionus</taxon>
    </lineage>
</organism>
<feature type="compositionally biased region" description="Acidic residues" evidence="1">
    <location>
        <begin position="32"/>
        <end position="60"/>
    </location>
</feature>
<feature type="region of interest" description="Disordered" evidence="1">
    <location>
        <begin position="26"/>
        <end position="93"/>
    </location>
</feature>
<gene>
    <name evidence="2" type="ORF">BpHYR1_037800</name>
</gene>
<evidence type="ECO:0000313" key="2">
    <source>
        <dbReference type="EMBL" id="RMZ96022.1"/>
    </source>
</evidence>
<sequence length="93" mass="10856">MVRLETRCQNMEDFRISAMKAQEELERLRDTDDAEVIPSDEDDLDYVDNDEYQDEWDEDIQSVCPRSVSSSEYIDNNGDDEDDDDTNKHIGAM</sequence>
<evidence type="ECO:0000313" key="3">
    <source>
        <dbReference type="Proteomes" id="UP000276133"/>
    </source>
</evidence>
<comment type="caution">
    <text evidence="2">The sequence shown here is derived from an EMBL/GenBank/DDBJ whole genome shotgun (WGS) entry which is preliminary data.</text>
</comment>
<proteinExistence type="predicted"/>